<feature type="region of interest" description="Disordered" evidence="1">
    <location>
        <begin position="1"/>
        <end position="23"/>
    </location>
</feature>
<gene>
    <name evidence="2" type="ORF">Cvel_13959.t2</name>
</gene>
<name>A0A0K6SBE7_9ALVE</name>
<reference evidence="2" key="1">
    <citation type="submission" date="2014-11" db="EMBL/GenBank/DDBJ databases">
        <title>Molecular phylogeny of cliff fern family Woodsiaceae with morphological implications.</title>
        <authorList>
            <person name="Shao Y.-Z."/>
            <person name="Wei R."/>
            <person name="Zhang X.-C."/>
        </authorList>
    </citation>
    <scope>NUCLEOTIDE SEQUENCE</scope>
</reference>
<sequence>MEANRVSLTEQGRGDAGADEDSKVHVRIRAHTETETEKEQETLDDGLFVFLKRLRVTPQVITLCVVGAGNE</sequence>
<accession>A0A0K6SBE7</accession>
<evidence type="ECO:0000256" key="1">
    <source>
        <dbReference type="SAM" id="MobiDB-lite"/>
    </source>
</evidence>
<organism evidence="2">
    <name type="scientific">Chromera velia CCMP2878</name>
    <dbReference type="NCBI Taxonomy" id="1169474"/>
    <lineage>
        <taxon>Eukaryota</taxon>
        <taxon>Sar</taxon>
        <taxon>Alveolata</taxon>
        <taxon>Colpodellida</taxon>
        <taxon>Chromeraceae</taxon>
        <taxon>Chromera</taxon>
    </lineage>
</organism>
<protein>
    <submittedName>
        <fullName evidence="2">Uncharacterized protein</fullName>
    </submittedName>
</protein>
<evidence type="ECO:0000313" key="2">
    <source>
        <dbReference type="EMBL" id="CUC10961.1"/>
    </source>
</evidence>
<feature type="compositionally biased region" description="Polar residues" evidence="1">
    <location>
        <begin position="1"/>
        <end position="10"/>
    </location>
</feature>
<dbReference type="VEuPathDB" id="CryptoDB:Cvel_13959"/>
<dbReference type="EMBL" id="CDMZ01005926">
    <property type="protein sequence ID" value="CUC10961.1"/>
    <property type="molecule type" value="Genomic_DNA"/>
</dbReference>
<dbReference type="AlphaFoldDB" id="A0A0K6SBE7"/>
<proteinExistence type="predicted"/>